<dbReference type="Proteomes" id="UP000237662">
    <property type="component" value="Unassembled WGS sequence"/>
</dbReference>
<keyword evidence="3" id="KW-1003">Cell membrane</keyword>
<evidence type="ECO:0000256" key="5">
    <source>
        <dbReference type="ARBA" id="ARBA00022989"/>
    </source>
</evidence>
<evidence type="ECO:0000256" key="7">
    <source>
        <dbReference type="SAM" id="Phobius"/>
    </source>
</evidence>
<proteinExistence type="inferred from homology"/>
<comment type="subcellular location">
    <subcellularLocation>
        <location evidence="1">Cell membrane</location>
        <topology evidence="1">Multi-pass membrane protein</topology>
    </subcellularLocation>
</comment>
<dbReference type="InterPro" id="IPR051447">
    <property type="entry name" value="Lipoprotein-release_system"/>
</dbReference>
<feature type="domain" description="ABC3 transporter permease C-terminal" evidence="8">
    <location>
        <begin position="285"/>
        <end position="403"/>
    </location>
</feature>
<dbReference type="InterPro" id="IPR003838">
    <property type="entry name" value="ABC3_permease_C"/>
</dbReference>
<evidence type="ECO:0000256" key="6">
    <source>
        <dbReference type="ARBA" id="ARBA00023136"/>
    </source>
</evidence>
<evidence type="ECO:0000313" key="11">
    <source>
        <dbReference type="Proteomes" id="UP000237662"/>
    </source>
</evidence>
<evidence type="ECO:0000256" key="3">
    <source>
        <dbReference type="ARBA" id="ARBA00022475"/>
    </source>
</evidence>
<keyword evidence="11" id="KW-1185">Reference proteome</keyword>
<feature type="transmembrane region" description="Helical" evidence="7">
    <location>
        <begin position="21"/>
        <end position="46"/>
    </location>
</feature>
<feature type="transmembrane region" description="Helical" evidence="7">
    <location>
        <begin position="375"/>
        <end position="398"/>
    </location>
</feature>
<evidence type="ECO:0000256" key="2">
    <source>
        <dbReference type="ARBA" id="ARBA00005236"/>
    </source>
</evidence>
<evidence type="ECO:0000259" key="8">
    <source>
        <dbReference type="Pfam" id="PF02687"/>
    </source>
</evidence>
<organism evidence="10 11">
    <name type="scientific">Neolewinella xylanilytica</name>
    <dbReference type="NCBI Taxonomy" id="1514080"/>
    <lineage>
        <taxon>Bacteria</taxon>
        <taxon>Pseudomonadati</taxon>
        <taxon>Bacteroidota</taxon>
        <taxon>Saprospiria</taxon>
        <taxon>Saprospirales</taxon>
        <taxon>Lewinellaceae</taxon>
        <taxon>Neolewinella</taxon>
    </lineage>
</organism>
<gene>
    <name evidence="10" type="ORF">CLV84_0520</name>
</gene>
<keyword evidence="10" id="KW-0449">Lipoprotein</keyword>
<keyword evidence="5 7" id="KW-1133">Transmembrane helix</keyword>
<evidence type="ECO:0000256" key="1">
    <source>
        <dbReference type="ARBA" id="ARBA00004651"/>
    </source>
</evidence>
<dbReference type="OrthoDB" id="1522724at2"/>
<reference evidence="10 11" key="1">
    <citation type="submission" date="2018-02" db="EMBL/GenBank/DDBJ databases">
        <title>Genomic Encyclopedia of Archaeal and Bacterial Type Strains, Phase II (KMG-II): from individual species to whole genera.</title>
        <authorList>
            <person name="Goeker M."/>
        </authorList>
    </citation>
    <scope>NUCLEOTIDE SEQUENCE [LARGE SCALE GENOMIC DNA]</scope>
    <source>
        <strain evidence="10 11">DSM 29526</strain>
    </source>
</reference>
<feature type="transmembrane region" description="Helical" evidence="7">
    <location>
        <begin position="281"/>
        <end position="308"/>
    </location>
</feature>
<accession>A0A2S6I7U0</accession>
<dbReference type="RefSeq" id="WP_104418172.1">
    <property type="nucleotide sequence ID" value="NZ_PTJC01000005.1"/>
</dbReference>
<feature type="transmembrane region" description="Helical" evidence="7">
    <location>
        <begin position="329"/>
        <end position="355"/>
    </location>
</feature>
<dbReference type="Pfam" id="PF12704">
    <property type="entry name" value="MacB_PCD"/>
    <property type="match status" value="1"/>
</dbReference>
<keyword evidence="6 7" id="KW-0472">Membrane</keyword>
<evidence type="ECO:0000259" key="9">
    <source>
        <dbReference type="Pfam" id="PF12704"/>
    </source>
</evidence>
<dbReference type="InterPro" id="IPR025857">
    <property type="entry name" value="MacB_PCD"/>
</dbReference>
<comment type="caution">
    <text evidence="10">The sequence shown here is derived from an EMBL/GenBank/DDBJ whole genome shotgun (WGS) entry which is preliminary data.</text>
</comment>
<keyword evidence="4 7" id="KW-0812">Transmembrane</keyword>
<feature type="domain" description="MacB-like periplasmic core" evidence="9">
    <location>
        <begin position="25"/>
        <end position="254"/>
    </location>
</feature>
<dbReference type="EMBL" id="PTJC01000005">
    <property type="protein sequence ID" value="PPK87576.1"/>
    <property type="molecule type" value="Genomic_DNA"/>
</dbReference>
<dbReference type="Pfam" id="PF02687">
    <property type="entry name" value="FtsX"/>
    <property type="match status" value="1"/>
</dbReference>
<dbReference type="PANTHER" id="PTHR30489:SF0">
    <property type="entry name" value="LIPOPROTEIN-RELEASING SYSTEM TRANSMEMBRANE PROTEIN LOLE"/>
    <property type="match status" value="1"/>
</dbReference>
<evidence type="ECO:0000313" key="10">
    <source>
        <dbReference type="EMBL" id="PPK87576.1"/>
    </source>
</evidence>
<dbReference type="GO" id="GO:0044874">
    <property type="term" value="P:lipoprotein localization to outer membrane"/>
    <property type="evidence" value="ECO:0007669"/>
    <property type="project" value="TreeGrafter"/>
</dbReference>
<sequence>MNLSARMAWRYLFAPKSTNAINIITFVAAFGVAIGTASLIIALSVFNGFEDIFVGMFNNLNPDVRITAAKGKTFEATDSLLTEIRSVEGVSVISHTLEETARFQYLGHQAFGPLKGVDREYARINGIDTMIKDGQYDLLVPQVETMGSIVGQNLARELLIDPENRVNPLSIYVPRPRTRGGSSILASGRLPYRVREVLPMGIVRSQEAFENQAVLVDLSVARELLGVDAPTVSSLEIKLGPGFDNPRTFRALERLLGDDYLVRNRFEQENSILKLMRVEKYVAYAIVTLMVILISFNLVGALWMIVLEKRQDIVILQSLGMVGSEIRNVFLRVGLLISAIGLGTGFALATLIYLIQTHYGIVGLPGTLAEAYPMSLRAVDFLVVTLTVLVIGLLASILPARRAERVSTHSVTAE</sequence>
<protein>
    <submittedName>
        <fullName evidence="10">Lipoprotein-releasing system permease protein</fullName>
    </submittedName>
</protein>
<dbReference type="PANTHER" id="PTHR30489">
    <property type="entry name" value="LIPOPROTEIN-RELEASING SYSTEM TRANSMEMBRANE PROTEIN LOLE"/>
    <property type="match status" value="1"/>
</dbReference>
<evidence type="ECO:0000256" key="4">
    <source>
        <dbReference type="ARBA" id="ARBA00022692"/>
    </source>
</evidence>
<comment type="similarity">
    <text evidence="2">Belongs to the ABC-4 integral membrane protein family. LolC/E subfamily.</text>
</comment>
<name>A0A2S6I7U0_9BACT</name>
<dbReference type="AlphaFoldDB" id="A0A2S6I7U0"/>
<dbReference type="GO" id="GO:0098797">
    <property type="term" value="C:plasma membrane protein complex"/>
    <property type="evidence" value="ECO:0007669"/>
    <property type="project" value="TreeGrafter"/>
</dbReference>